<evidence type="ECO:0000259" key="6">
    <source>
        <dbReference type="PROSITE" id="PS50112"/>
    </source>
</evidence>
<dbReference type="GO" id="GO:0004673">
    <property type="term" value="F:protein histidine kinase activity"/>
    <property type="evidence" value="ECO:0007669"/>
    <property type="project" value="UniProtKB-EC"/>
</dbReference>
<feature type="domain" description="PAS" evidence="6">
    <location>
        <begin position="779"/>
        <end position="851"/>
    </location>
</feature>
<keyword evidence="9" id="KW-1185">Reference proteome</keyword>
<dbReference type="Pfam" id="PF08447">
    <property type="entry name" value="PAS_3"/>
    <property type="match status" value="3"/>
</dbReference>
<evidence type="ECO:0000313" key="9">
    <source>
        <dbReference type="Proteomes" id="UP001155280"/>
    </source>
</evidence>
<dbReference type="InterPro" id="IPR013655">
    <property type="entry name" value="PAS_fold_3"/>
</dbReference>
<dbReference type="CDD" id="cd00130">
    <property type="entry name" value="PAS"/>
    <property type="match status" value="4"/>
</dbReference>
<feature type="domain" description="PAS" evidence="6">
    <location>
        <begin position="118"/>
        <end position="188"/>
    </location>
</feature>
<feature type="domain" description="PAC" evidence="7">
    <location>
        <begin position="192"/>
        <end position="244"/>
    </location>
</feature>
<comment type="caution">
    <text evidence="8">The sequence shown here is derived from an EMBL/GenBank/DDBJ whole genome shotgun (WGS) entry which is preliminary data.</text>
</comment>
<dbReference type="Pfam" id="PF08448">
    <property type="entry name" value="PAS_4"/>
    <property type="match status" value="1"/>
</dbReference>
<keyword evidence="5" id="KW-0418">Kinase</keyword>
<dbReference type="SMART" id="SM00086">
    <property type="entry name" value="PAC"/>
    <property type="match status" value="5"/>
</dbReference>
<feature type="domain" description="PAS" evidence="6">
    <location>
        <begin position="531"/>
        <end position="597"/>
    </location>
</feature>
<evidence type="ECO:0000313" key="8">
    <source>
        <dbReference type="EMBL" id="MCP9199917.1"/>
    </source>
</evidence>
<proteinExistence type="predicted"/>
<dbReference type="InterPro" id="IPR035965">
    <property type="entry name" value="PAS-like_dom_sf"/>
</dbReference>
<keyword evidence="3" id="KW-0597">Phosphoprotein</keyword>
<dbReference type="PROSITE" id="PS50113">
    <property type="entry name" value="PAC"/>
    <property type="match status" value="2"/>
</dbReference>
<dbReference type="SUPFAM" id="SSF55781">
    <property type="entry name" value="GAF domain-like"/>
    <property type="match status" value="1"/>
</dbReference>
<dbReference type="PROSITE" id="PS50112">
    <property type="entry name" value="PAS"/>
    <property type="match status" value="5"/>
</dbReference>
<protein>
    <recommendedName>
        <fullName evidence="2">histidine kinase</fullName>
        <ecNumber evidence="2">2.7.13.3</ecNumber>
    </recommendedName>
</protein>
<dbReference type="InterPro" id="IPR001610">
    <property type="entry name" value="PAC"/>
</dbReference>
<dbReference type="PANTHER" id="PTHR43304">
    <property type="entry name" value="PHYTOCHROME-LIKE PROTEIN CPH1"/>
    <property type="match status" value="1"/>
</dbReference>
<dbReference type="InterPro" id="IPR000014">
    <property type="entry name" value="PAS"/>
</dbReference>
<reference evidence="8" key="1">
    <citation type="submission" date="2022-07" db="EMBL/GenBank/DDBJ databases">
        <title>Gramela sediminis sp. nov., isolated from deep-sea sediment of the Indian Ocean.</title>
        <authorList>
            <person name="Shi H."/>
        </authorList>
    </citation>
    <scope>NUCLEOTIDE SEQUENCE</scope>
    <source>
        <strain evidence="8">GC03-9</strain>
    </source>
</reference>
<feature type="domain" description="PAC" evidence="7">
    <location>
        <begin position="855"/>
        <end position="907"/>
    </location>
</feature>
<organism evidence="8 9">
    <name type="scientific">Christiangramia oceanisediminis</name>
    <dbReference type="NCBI Taxonomy" id="2920386"/>
    <lineage>
        <taxon>Bacteria</taxon>
        <taxon>Pseudomonadati</taxon>
        <taxon>Bacteroidota</taxon>
        <taxon>Flavobacteriia</taxon>
        <taxon>Flavobacteriales</taxon>
        <taxon>Flavobacteriaceae</taxon>
        <taxon>Christiangramia</taxon>
    </lineage>
</organism>
<evidence type="ECO:0000256" key="1">
    <source>
        <dbReference type="ARBA" id="ARBA00000085"/>
    </source>
</evidence>
<dbReference type="InterPro" id="IPR000700">
    <property type="entry name" value="PAS-assoc_C"/>
</dbReference>
<dbReference type="Proteomes" id="UP001155280">
    <property type="component" value="Unassembled WGS sequence"/>
</dbReference>
<dbReference type="InterPro" id="IPR013656">
    <property type="entry name" value="PAS_4"/>
</dbReference>
<feature type="domain" description="PAS" evidence="6">
    <location>
        <begin position="396"/>
        <end position="460"/>
    </location>
</feature>
<dbReference type="Gene3D" id="3.30.450.20">
    <property type="entry name" value="PAS domain"/>
    <property type="match status" value="5"/>
</dbReference>
<sequence>MNEETPASHLPVHPVISLDTELKVIAFNEEAGNFFTSIFREISTSSCFISFFPDLERPCLYQKLVTALSGRIQIFDYLYNSKTIQFHITPVPDENMNYSRLVIAIEHASVLDKTVYKERKMLRAIIDNIPDYIFVKDRNHKSILTNRKFHQNILGKETEELGYTPYDYLETEKAEKIVADNERVMESGLPVINRPDIVISKQGKEERVLLTKVPLRDTNDEISGLVGIARDITSSFNHQKKQELVLEIIKSFAESENLAEALGVVISLLCKELDFDYAEAYKANLGQDKFIKLAVFKESKIRFSDWKTKENEPAYQSRFWDLDSAKVYSKVDRELVELSEYAGEQLKTGVGFPILFKGKQIAFIFLGSKNVSKEIKLDLMEGVSLQIAAAIMNKRSQDQFNDFFKYSLNLIAVLGTDNFIKLTNPSFENKFGYSQRELLSIPFIEFIHPDDLEKVNSAIKGLSVDDSEFEIRCKRKDGIYLWVSWRFSRFFEDENVVYAFGTDITPIKEVNAKLTAQILQRKQIQRDLEISEENYRKLFENSPLPMWVLDRQNLKFLSVNKAAVKLYGYSEQEFKSMTVRDLWVPGQETRLNKLVDQNREVLFKVETQHLTKDGQRLYVAVKSSPLLFDGRRSRVSHVTDITAMVLAEKKLLYSEQRFRSLVQEGSDLISIVDGDFKFLYNSPASFMVFGKNSEELNTTNFLDYVHQEDLQKLKLTLQKLQQNKRLQLPSYRIKLNDKGWRWIETIVTDLNHDPAVGGIVLNSRDITEFIVQEKKVKQSLKRYDIVSKATSDIITDHDLENDVVEVNKAASKMLGYSREEIGNKGAWWDDKIHPEDREEVKRLASKMRKDGLRQLSTEYRVRCANGSYKYILDRSYLLTDDNNKPKRIIGSMQDITERKQHLIAIKNHNKRLKEIAWTQSHVVRAPLAKVMGLVDLLIHYRDNMDNVDDLLNNILISAQELDAIIRKISIETEKEL</sequence>
<dbReference type="NCBIfam" id="TIGR00229">
    <property type="entry name" value="sensory_box"/>
    <property type="match status" value="5"/>
</dbReference>
<dbReference type="InterPro" id="IPR029016">
    <property type="entry name" value="GAF-like_dom_sf"/>
</dbReference>
<dbReference type="AlphaFoldDB" id="A0A9X2KW70"/>
<evidence type="ECO:0000256" key="5">
    <source>
        <dbReference type="ARBA" id="ARBA00022777"/>
    </source>
</evidence>
<dbReference type="SUPFAM" id="SSF55785">
    <property type="entry name" value="PYP-like sensor domain (PAS domain)"/>
    <property type="match status" value="5"/>
</dbReference>
<dbReference type="PANTHER" id="PTHR43304:SF1">
    <property type="entry name" value="PAC DOMAIN-CONTAINING PROTEIN"/>
    <property type="match status" value="1"/>
</dbReference>
<feature type="domain" description="PAS" evidence="6">
    <location>
        <begin position="654"/>
        <end position="724"/>
    </location>
</feature>
<dbReference type="RefSeq" id="WP_241551729.1">
    <property type="nucleotide sequence ID" value="NZ_JANCNS010000002.1"/>
</dbReference>
<dbReference type="Pfam" id="PF13426">
    <property type="entry name" value="PAS_9"/>
    <property type="match status" value="1"/>
</dbReference>
<gene>
    <name evidence="8" type="ORF">MKO06_08370</name>
</gene>
<dbReference type="EMBL" id="JANCNS010000002">
    <property type="protein sequence ID" value="MCP9199917.1"/>
    <property type="molecule type" value="Genomic_DNA"/>
</dbReference>
<evidence type="ECO:0000256" key="3">
    <source>
        <dbReference type="ARBA" id="ARBA00022553"/>
    </source>
</evidence>
<evidence type="ECO:0000256" key="4">
    <source>
        <dbReference type="ARBA" id="ARBA00022679"/>
    </source>
</evidence>
<accession>A0A9X2KW70</accession>
<evidence type="ECO:0000259" key="7">
    <source>
        <dbReference type="PROSITE" id="PS50113"/>
    </source>
</evidence>
<dbReference type="Gene3D" id="3.30.450.40">
    <property type="match status" value="1"/>
</dbReference>
<comment type="catalytic activity">
    <reaction evidence="1">
        <text>ATP + protein L-histidine = ADP + protein N-phospho-L-histidine.</text>
        <dbReference type="EC" id="2.7.13.3"/>
    </reaction>
</comment>
<dbReference type="InterPro" id="IPR052162">
    <property type="entry name" value="Sensor_kinase/Photoreceptor"/>
</dbReference>
<dbReference type="EC" id="2.7.13.3" evidence="2"/>
<dbReference type="SMART" id="SM00091">
    <property type="entry name" value="PAS"/>
    <property type="match status" value="5"/>
</dbReference>
<name>A0A9X2KW70_9FLAO</name>
<keyword evidence="4" id="KW-0808">Transferase</keyword>
<evidence type="ECO:0000256" key="2">
    <source>
        <dbReference type="ARBA" id="ARBA00012438"/>
    </source>
</evidence>